<keyword evidence="4" id="KW-1185">Reference proteome</keyword>
<dbReference type="OrthoDB" id="6275875at2759"/>
<organism evidence="5">
    <name type="scientific">Rodentolepis nana</name>
    <name type="common">Dwarf tapeworm</name>
    <name type="synonym">Hymenolepis nana</name>
    <dbReference type="NCBI Taxonomy" id="102285"/>
    <lineage>
        <taxon>Eukaryota</taxon>
        <taxon>Metazoa</taxon>
        <taxon>Spiralia</taxon>
        <taxon>Lophotrochozoa</taxon>
        <taxon>Platyhelminthes</taxon>
        <taxon>Cestoda</taxon>
        <taxon>Eucestoda</taxon>
        <taxon>Cyclophyllidea</taxon>
        <taxon>Hymenolepididae</taxon>
        <taxon>Rodentolepis</taxon>
    </lineage>
</organism>
<reference evidence="5" key="1">
    <citation type="submission" date="2017-02" db="UniProtKB">
        <authorList>
            <consortium name="WormBaseParasite"/>
        </authorList>
    </citation>
    <scope>IDENTIFICATION</scope>
</reference>
<protein>
    <submittedName>
        <fullName evidence="5">EGF-like domain-containing protein</fullName>
    </submittedName>
</protein>
<evidence type="ECO:0000313" key="4">
    <source>
        <dbReference type="Proteomes" id="UP000278807"/>
    </source>
</evidence>
<evidence type="ECO:0000313" key="5">
    <source>
        <dbReference type="WBParaSite" id="HNAJ_0000441401-mRNA-1"/>
    </source>
</evidence>
<evidence type="ECO:0000256" key="1">
    <source>
        <dbReference type="SAM" id="MobiDB-lite"/>
    </source>
</evidence>
<sequence length="283" mass="31050">MVVDARRSDFDRFALCDVNPKGNRPKFPNRSFSKKKMSSGMSLSRKQALIAGGGLASMYIGFKMASQPKYTICEGPRNELGPDLVMRQYRYTVCPSHLRYCCLSDLYMGERCCAGRPYFTHSSSRGTTIGSLFGTLMMILCIGLIIYFCCLRRRSKSSTQVLAHDPDELYRLPTSLRQPTSIGTGVTVGGYAPAFDHQVPPPPVPSGPDPIYYPENPPPSYFDSTRSNQPPPYPDVIPPNQSPYPPAPPADNASAPPYPTPSSQHPGAPIGSGWSERPPITQP</sequence>
<feature type="region of interest" description="Disordered" evidence="1">
    <location>
        <begin position="193"/>
        <end position="283"/>
    </location>
</feature>
<feature type="compositionally biased region" description="Pro residues" evidence="1">
    <location>
        <begin position="199"/>
        <end position="208"/>
    </location>
</feature>
<evidence type="ECO:0000256" key="2">
    <source>
        <dbReference type="SAM" id="Phobius"/>
    </source>
</evidence>
<reference evidence="3 4" key="2">
    <citation type="submission" date="2018-11" db="EMBL/GenBank/DDBJ databases">
        <authorList>
            <consortium name="Pathogen Informatics"/>
        </authorList>
    </citation>
    <scope>NUCLEOTIDE SEQUENCE [LARGE SCALE GENOMIC DNA]</scope>
</reference>
<keyword evidence="2" id="KW-0472">Membrane</keyword>
<feature type="transmembrane region" description="Helical" evidence="2">
    <location>
        <begin position="129"/>
        <end position="150"/>
    </location>
</feature>
<dbReference type="WBParaSite" id="HNAJ_0000441401-mRNA-1">
    <property type="protein sequence ID" value="HNAJ_0000441401-mRNA-1"/>
    <property type="gene ID" value="HNAJ_0000441401"/>
</dbReference>
<evidence type="ECO:0000313" key="3">
    <source>
        <dbReference type="EMBL" id="VDO00272.1"/>
    </source>
</evidence>
<keyword evidence="2" id="KW-0812">Transmembrane</keyword>
<accession>A0A0R3TBH5</accession>
<dbReference type="Proteomes" id="UP000278807">
    <property type="component" value="Unassembled WGS sequence"/>
</dbReference>
<dbReference type="EMBL" id="UZAE01003080">
    <property type="protein sequence ID" value="VDO00272.1"/>
    <property type="molecule type" value="Genomic_DNA"/>
</dbReference>
<dbReference type="STRING" id="102285.A0A0R3TBH5"/>
<gene>
    <name evidence="3" type="ORF">HNAJ_LOCUS4412</name>
</gene>
<proteinExistence type="predicted"/>
<feature type="compositionally biased region" description="Pro residues" evidence="1">
    <location>
        <begin position="229"/>
        <end position="249"/>
    </location>
</feature>
<dbReference type="AlphaFoldDB" id="A0A0R3TBH5"/>
<name>A0A0R3TBH5_RODNA</name>
<keyword evidence="2" id="KW-1133">Transmembrane helix</keyword>